<organism evidence="7 8">
    <name type="scientific">Sphaerotilus microaerophilus</name>
    <dbReference type="NCBI Taxonomy" id="2914710"/>
    <lineage>
        <taxon>Bacteria</taxon>
        <taxon>Pseudomonadati</taxon>
        <taxon>Pseudomonadota</taxon>
        <taxon>Betaproteobacteria</taxon>
        <taxon>Burkholderiales</taxon>
        <taxon>Sphaerotilaceae</taxon>
        <taxon>Sphaerotilus</taxon>
    </lineage>
</organism>
<evidence type="ECO:0000313" key="8">
    <source>
        <dbReference type="Proteomes" id="UP001057498"/>
    </source>
</evidence>
<gene>
    <name evidence="7" type="ORF">CATMQ487_28200</name>
</gene>
<dbReference type="CDD" id="cd06225">
    <property type="entry name" value="HAMP"/>
    <property type="match status" value="1"/>
</dbReference>
<comment type="similarity">
    <text evidence="2">Belongs to the methyl-accepting chemotaxis (MCP) protein family.</text>
</comment>
<evidence type="ECO:0000259" key="5">
    <source>
        <dbReference type="PROSITE" id="PS50111"/>
    </source>
</evidence>
<dbReference type="PANTHER" id="PTHR43531:SF14">
    <property type="entry name" value="METHYL-ACCEPTING CHEMOTAXIS PROTEIN I-RELATED"/>
    <property type="match status" value="1"/>
</dbReference>
<dbReference type="CDD" id="cd11386">
    <property type="entry name" value="MCP_signal"/>
    <property type="match status" value="1"/>
</dbReference>
<sequence length="627" mass="66409">MFANLKIRHLIGTLVMSISLVWGVAVVMANASGPSHVLQQSYQERGDLFNKIFAGQVHEQSESLAMALTALTNDGALVDTFVAGDRDALLVKAKPIFEQLKARYQITHFYFIGTDDKIVLRVHNPSSHSDVVKRATFLRAKENRKLGKGIEMGAKFFSLRVVMPVEREGKVVGYMELGEELDHLVSAFGDSTGAKISMWLSKDYVEKKKLKEEFKKVGDYALVMASDAAEQQSLMQQYLASSGGGLGFAKIKVGGLNFGAKAMPFKDAFGDEAGVVLYAYDVSLADSALSRFNVTILSIVVVMLVVSAFLGVWLSRRISRPIGEAARLAEAVAQGDLSQRPQVSGNDEVAQLLRSLSRMQASLAGVIGTVRGNAESVATAGAQIAQGNQDLSNRTGQQASALQQTAASMEELSSTVNQNAANANQANQLALGASEVAIQGGKVVGEVVQTMKGINDSSKKIADIIAVIDGIAFQTNILALNAAVEAARAGEQGRGFAVVASEVRSLAARSAEAAKEIKTLIHASVERVERGTALVDQAGATMTEVVGAIKRVTDIMGEISAASTEQSQGVAQVGEAVTQMDHTTQQNAALVEQGAAAAESLKVQAQQLVQAVAVFKVPQHNAAIAHG</sequence>
<dbReference type="EMBL" id="AP025730">
    <property type="protein sequence ID" value="BDI05850.1"/>
    <property type="molecule type" value="Genomic_DNA"/>
</dbReference>
<evidence type="ECO:0000256" key="4">
    <source>
        <dbReference type="SAM" id="Phobius"/>
    </source>
</evidence>
<dbReference type="PROSITE" id="PS50111">
    <property type="entry name" value="CHEMOTAXIS_TRANSDUC_2"/>
    <property type="match status" value="1"/>
</dbReference>
<dbReference type="SMART" id="SM00283">
    <property type="entry name" value="MA"/>
    <property type="match status" value="1"/>
</dbReference>
<dbReference type="Pfam" id="PF14827">
    <property type="entry name" value="dCache_3"/>
    <property type="match status" value="1"/>
</dbReference>
<keyword evidence="1" id="KW-0488">Methylation</keyword>
<dbReference type="InterPro" id="IPR029150">
    <property type="entry name" value="dCache_3"/>
</dbReference>
<dbReference type="SUPFAM" id="SSF58104">
    <property type="entry name" value="Methyl-accepting chemotaxis protein (MCP) signaling domain"/>
    <property type="match status" value="1"/>
</dbReference>
<dbReference type="PANTHER" id="PTHR43531">
    <property type="entry name" value="PROTEIN ICFG"/>
    <property type="match status" value="1"/>
</dbReference>
<feature type="domain" description="Methyl-accepting transducer" evidence="5">
    <location>
        <begin position="373"/>
        <end position="602"/>
    </location>
</feature>
<reference evidence="7" key="1">
    <citation type="submission" date="2022-04" db="EMBL/GenBank/DDBJ databases">
        <title>Whole genome sequence of Sphaerotilus sp. FB-5.</title>
        <authorList>
            <person name="Takeda M."/>
            <person name="Narihara S."/>
            <person name="Akimoto M."/>
            <person name="Akimoto R."/>
            <person name="Nishiyashiki S."/>
            <person name="Murakami T."/>
        </authorList>
    </citation>
    <scope>NUCLEOTIDE SEQUENCE</scope>
    <source>
        <strain evidence="7">FB-5</strain>
    </source>
</reference>
<evidence type="ECO:0008006" key="9">
    <source>
        <dbReference type="Google" id="ProtNLM"/>
    </source>
</evidence>
<dbReference type="InterPro" id="IPR004090">
    <property type="entry name" value="Chemotax_Me-accpt_rcpt"/>
</dbReference>
<evidence type="ECO:0000256" key="2">
    <source>
        <dbReference type="ARBA" id="ARBA00029447"/>
    </source>
</evidence>
<keyword evidence="4" id="KW-0472">Membrane</keyword>
<dbReference type="InterPro" id="IPR029151">
    <property type="entry name" value="Sensor-like_sf"/>
</dbReference>
<dbReference type="InterPro" id="IPR003660">
    <property type="entry name" value="HAMP_dom"/>
</dbReference>
<protein>
    <recommendedName>
        <fullName evidence="9">Methyl-accepting chemotaxis protein</fullName>
    </recommendedName>
</protein>
<evidence type="ECO:0000259" key="6">
    <source>
        <dbReference type="PROSITE" id="PS50885"/>
    </source>
</evidence>
<keyword evidence="4" id="KW-0812">Transmembrane</keyword>
<proteinExistence type="inferred from homology"/>
<dbReference type="Pfam" id="PF00672">
    <property type="entry name" value="HAMP"/>
    <property type="match status" value="1"/>
</dbReference>
<dbReference type="InterPro" id="IPR004089">
    <property type="entry name" value="MCPsignal_dom"/>
</dbReference>
<evidence type="ECO:0000256" key="1">
    <source>
        <dbReference type="ARBA" id="ARBA00022481"/>
    </source>
</evidence>
<dbReference type="RefSeq" id="WP_310742531.1">
    <property type="nucleotide sequence ID" value="NZ_AP025730.1"/>
</dbReference>
<dbReference type="SMART" id="SM00304">
    <property type="entry name" value="HAMP"/>
    <property type="match status" value="1"/>
</dbReference>
<dbReference type="SUPFAM" id="SSF103190">
    <property type="entry name" value="Sensory domain-like"/>
    <property type="match status" value="1"/>
</dbReference>
<dbReference type="PRINTS" id="PR00260">
    <property type="entry name" value="CHEMTRNSDUCR"/>
</dbReference>
<keyword evidence="3" id="KW-0807">Transducer</keyword>
<feature type="transmembrane region" description="Helical" evidence="4">
    <location>
        <begin position="292"/>
        <end position="314"/>
    </location>
</feature>
<evidence type="ECO:0000313" key="7">
    <source>
        <dbReference type="EMBL" id="BDI05850.1"/>
    </source>
</evidence>
<keyword evidence="8" id="KW-1185">Reference proteome</keyword>
<evidence type="ECO:0000256" key="3">
    <source>
        <dbReference type="PROSITE-ProRule" id="PRU00284"/>
    </source>
</evidence>
<dbReference type="InterPro" id="IPR051310">
    <property type="entry name" value="MCP_chemotaxis"/>
</dbReference>
<dbReference type="Proteomes" id="UP001057498">
    <property type="component" value="Chromosome"/>
</dbReference>
<dbReference type="PROSITE" id="PS50885">
    <property type="entry name" value="HAMP"/>
    <property type="match status" value="1"/>
</dbReference>
<keyword evidence="4" id="KW-1133">Transmembrane helix</keyword>
<feature type="domain" description="HAMP" evidence="6">
    <location>
        <begin position="316"/>
        <end position="368"/>
    </location>
</feature>
<name>A0ABM7YN25_9BURK</name>
<dbReference type="Gene3D" id="1.10.287.950">
    <property type="entry name" value="Methyl-accepting chemotaxis protein"/>
    <property type="match status" value="1"/>
</dbReference>
<dbReference type="Pfam" id="PF00015">
    <property type="entry name" value="MCPsignal"/>
    <property type="match status" value="1"/>
</dbReference>
<accession>A0ABM7YN25</accession>